<dbReference type="GO" id="GO:0034728">
    <property type="term" value="P:nucleosome organization"/>
    <property type="evidence" value="ECO:0007669"/>
    <property type="project" value="TreeGrafter"/>
</dbReference>
<dbReference type="OrthoDB" id="995477at2759"/>
<dbReference type="EMBL" id="KK365138">
    <property type="protein sequence ID" value="KCZ81673.1"/>
    <property type="molecule type" value="Genomic_DNA"/>
</dbReference>
<dbReference type="InterPro" id="IPR017072">
    <property type="entry name" value="TF_Spt6"/>
</dbReference>
<name>A0A059F326_9MICR</name>
<dbReference type="Proteomes" id="UP000030655">
    <property type="component" value="Unassembled WGS sequence"/>
</dbReference>
<gene>
    <name evidence="2" type="ORF">H312_00851</name>
</gene>
<keyword evidence="3" id="KW-1185">Reference proteome</keyword>
<dbReference type="InterPro" id="IPR036860">
    <property type="entry name" value="SH2_dom_sf"/>
</dbReference>
<dbReference type="Pfam" id="PF14633">
    <property type="entry name" value="SH2_2"/>
    <property type="match status" value="1"/>
</dbReference>
<feature type="domain" description="Spt6 SH2" evidence="1">
    <location>
        <begin position="837"/>
        <end position="943"/>
    </location>
</feature>
<dbReference type="GO" id="GO:0140673">
    <property type="term" value="P:transcription elongation-coupled chromatin remodeling"/>
    <property type="evidence" value="ECO:0007669"/>
    <property type="project" value="InterPro"/>
</dbReference>
<evidence type="ECO:0000313" key="3">
    <source>
        <dbReference type="Proteomes" id="UP000030655"/>
    </source>
</evidence>
<proteinExistence type="predicted"/>
<dbReference type="VEuPathDB" id="MicrosporidiaDB:H312_00851"/>
<organism evidence="2 3">
    <name type="scientific">Anncaliia algerae PRA339</name>
    <dbReference type="NCBI Taxonomy" id="1288291"/>
    <lineage>
        <taxon>Eukaryota</taxon>
        <taxon>Fungi</taxon>
        <taxon>Fungi incertae sedis</taxon>
        <taxon>Microsporidia</taxon>
        <taxon>Tubulinosematoidea</taxon>
        <taxon>Tubulinosematidae</taxon>
        <taxon>Anncaliia</taxon>
    </lineage>
</organism>
<dbReference type="PANTHER" id="PTHR10145">
    <property type="entry name" value="TRANSCRIPTION ELONGATION FACTOR SPT6"/>
    <property type="match status" value="1"/>
</dbReference>
<reference evidence="2 3" key="2">
    <citation type="submission" date="2014-03" db="EMBL/GenBank/DDBJ databases">
        <title>The Genome Sequence of Anncaliia algerae insect isolate PRA339.</title>
        <authorList>
            <consortium name="The Broad Institute Genome Sequencing Platform"/>
            <consortium name="The Broad Institute Genome Sequencing Center for Infectious Disease"/>
            <person name="Cuomo C."/>
            <person name="Becnel J."/>
            <person name="Sanscrainte N."/>
            <person name="Walker B."/>
            <person name="Young S.K."/>
            <person name="Zeng Q."/>
            <person name="Gargeya S."/>
            <person name="Fitzgerald M."/>
            <person name="Haas B."/>
            <person name="Abouelleil A."/>
            <person name="Alvarado L."/>
            <person name="Arachchi H.M."/>
            <person name="Berlin A.M."/>
            <person name="Chapman S.B."/>
            <person name="Dewar J."/>
            <person name="Goldberg J."/>
            <person name="Griggs A."/>
            <person name="Gujja S."/>
            <person name="Hansen M."/>
            <person name="Howarth C."/>
            <person name="Imamovic A."/>
            <person name="Larimer J."/>
            <person name="McCowan C."/>
            <person name="Murphy C."/>
            <person name="Neiman D."/>
            <person name="Pearson M."/>
            <person name="Priest M."/>
            <person name="Roberts A."/>
            <person name="Saif S."/>
            <person name="Shea T."/>
            <person name="Sisk P."/>
            <person name="Sykes S."/>
            <person name="Wortman J."/>
            <person name="Nusbaum C."/>
            <person name="Birren B."/>
        </authorList>
    </citation>
    <scope>NUCLEOTIDE SEQUENCE [LARGE SCALE GENOMIC DNA]</scope>
    <source>
        <strain evidence="2 3">PRA339</strain>
    </source>
</reference>
<dbReference type="InterPro" id="IPR035420">
    <property type="entry name" value="Spt6_SH2"/>
</dbReference>
<evidence type="ECO:0000259" key="1">
    <source>
        <dbReference type="Pfam" id="PF14633"/>
    </source>
</evidence>
<reference evidence="3" key="1">
    <citation type="submission" date="2013-02" db="EMBL/GenBank/DDBJ databases">
        <authorList>
            <consortium name="The Broad Institute Genome Sequencing Platform"/>
            <person name="Cuomo C."/>
            <person name="Becnel J."/>
            <person name="Sanscrainte N."/>
            <person name="Walker B."/>
            <person name="Young S.K."/>
            <person name="Zeng Q."/>
            <person name="Gargeya S."/>
            <person name="Fitzgerald M."/>
            <person name="Haas B."/>
            <person name="Abouelleil A."/>
            <person name="Alvarado L."/>
            <person name="Arachchi H.M."/>
            <person name="Berlin A.M."/>
            <person name="Chapman S.B."/>
            <person name="Dewar J."/>
            <person name="Goldberg J."/>
            <person name="Griggs A."/>
            <person name="Gujja S."/>
            <person name="Hansen M."/>
            <person name="Howarth C."/>
            <person name="Imamovic A."/>
            <person name="Larimer J."/>
            <person name="McCowan C."/>
            <person name="Murphy C."/>
            <person name="Neiman D."/>
            <person name="Pearson M."/>
            <person name="Priest M."/>
            <person name="Roberts A."/>
            <person name="Saif S."/>
            <person name="Shea T."/>
            <person name="Sisk P."/>
            <person name="Sykes S."/>
            <person name="Wortman J."/>
            <person name="Nusbaum C."/>
            <person name="Birren B."/>
        </authorList>
    </citation>
    <scope>NUCLEOTIDE SEQUENCE [LARGE SCALE GENOMIC DNA]</scope>
    <source>
        <strain evidence="3">PRA339</strain>
    </source>
</reference>
<dbReference type="PANTHER" id="PTHR10145:SF6">
    <property type="entry name" value="TRANSCRIPTION ELONGATION FACTOR SPT6"/>
    <property type="match status" value="1"/>
</dbReference>
<evidence type="ECO:0000313" key="2">
    <source>
        <dbReference type="EMBL" id="KCZ81673.1"/>
    </source>
</evidence>
<dbReference type="GO" id="GO:0008023">
    <property type="term" value="C:transcription elongation factor complex"/>
    <property type="evidence" value="ECO:0007669"/>
    <property type="project" value="TreeGrafter"/>
</dbReference>
<accession>A0A059F326</accession>
<dbReference type="GO" id="GO:0042393">
    <property type="term" value="F:histone binding"/>
    <property type="evidence" value="ECO:0007669"/>
    <property type="project" value="TreeGrafter"/>
</dbReference>
<dbReference type="AlphaFoldDB" id="A0A059F326"/>
<protein>
    <recommendedName>
        <fullName evidence="1">Spt6 SH2 domain-containing protein</fullName>
    </recommendedName>
</protein>
<dbReference type="HOGENOM" id="CLU_328190_0_0_1"/>
<dbReference type="Gene3D" id="3.30.505.10">
    <property type="entry name" value="SH2 domain"/>
    <property type="match status" value="2"/>
</dbReference>
<sequence length="945" mass="111252">MLFSSDEDIINRKTKVQKKRNLENLFDSEEQSEELSIIEEDNYRHEMTYSQPISSKLFTEIFGTGKEYFFMVENIKPIVNNEPAKEPVQTIRKISEDLLSFLIDNLEEVTYSVLKSATELILEGACVEYLIIGKPEFNLNLKMAYKIYDLIEYYFNNEPIIEKLKRIQKLNIKFAQLIGKSENTQTFSQFVINETNLYKILTKENLLINKNKFKENILENERIYSPNDDESADPQGYIAIAMKATESYEKNVVLNYLSNEYLKDILLKDAIIELIMKNAYLEVNNTTFSIEELQKNAFYEIICEFKNNNYKILFDLHKKLINLFINNTLTSKWNEFRKELIMKILESFNYEQILRGRLQQKFKEIATNAISVHIMDLIINGRVKYNEFYMGVTVEKFNLKCSIVDYAGNLAEFRMVNINDRETLNNLMDVYKITELYISGVSPKSLRQLKSLDKEYKYVDNTLIKRYSNSKDFTHNIIRMIILPEVELAYMINNGMDIINFVLESMIPNDEHILPHSKEDFYRSGSFNEPIKEDTNLLFFAKLLTQKEREEATKRAIQSAISIVGVDINMLISHKRNTNIIKFIPGFHLTEEIKEYKVIDKLSRIESATKDSKDFDFRNAAVFLRSNSSNADILDKFPIHPYNYKYARMLCAALIGKKEIDDINLSSEVKIYLETGANQIHDIQKVSHIKDLYDNFIYTLGVLNQEISYFDGLPDHLIFRNLVGEFKCGVYEGVIVEAQKGFMIISVADRFNVYVRNSFEQTYYINQAVKVRITQKNINFLTYSGEIIPEIKKAESKLEVNEENFCIRKSRKNDSYYIFINLEEGILYPLKIELIDDKIFLQEKYYDDVEELKFKFIRPLFVMLKKSKKHPKFFNSHEEAESFVKNSKEKIDYAFYLSKEYPGRIVFLLLKNSVHKEYIKLTDKLLYNNKVFNDLEEFINYRKNI</sequence>
<dbReference type="GO" id="GO:0031491">
    <property type="term" value="F:nucleosome binding"/>
    <property type="evidence" value="ECO:0007669"/>
    <property type="project" value="TreeGrafter"/>
</dbReference>